<dbReference type="RefSeq" id="WP_243856240.1">
    <property type="nucleotide sequence ID" value="NZ_QNSF01000010.1"/>
</dbReference>
<evidence type="ECO:0000313" key="1">
    <source>
        <dbReference type="EMBL" id="RBP90078.1"/>
    </source>
</evidence>
<dbReference type="PANTHER" id="PTHR41291:SF1">
    <property type="entry name" value="DNA ALKYLATION REPAIR PROTEIN"/>
    <property type="match status" value="1"/>
</dbReference>
<gene>
    <name evidence="1" type="ORF">DFO70_110184</name>
</gene>
<organism evidence="1 2">
    <name type="scientific">Cytobacillus firmus</name>
    <name type="common">Bacillus firmus</name>
    <dbReference type="NCBI Taxonomy" id="1399"/>
    <lineage>
        <taxon>Bacteria</taxon>
        <taxon>Bacillati</taxon>
        <taxon>Bacillota</taxon>
        <taxon>Bacilli</taxon>
        <taxon>Bacillales</taxon>
        <taxon>Bacillaceae</taxon>
        <taxon>Cytobacillus</taxon>
    </lineage>
</organism>
<evidence type="ECO:0000313" key="2">
    <source>
        <dbReference type="Proteomes" id="UP000252731"/>
    </source>
</evidence>
<name>A0A366JPR0_CYTFI</name>
<keyword evidence="2" id="KW-1185">Reference proteome</keyword>
<proteinExistence type="predicted"/>
<reference evidence="1 2" key="1">
    <citation type="submission" date="2018-06" db="EMBL/GenBank/DDBJ databases">
        <title>Freshwater and sediment microbial communities from various areas in North America, analyzing microbe dynamics in response to fracking.</title>
        <authorList>
            <person name="Lamendella R."/>
        </authorList>
    </citation>
    <scope>NUCLEOTIDE SEQUENCE [LARGE SCALE GENOMIC DNA]</scope>
    <source>
        <strain evidence="1 2">14_TX</strain>
    </source>
</reference>
<dbReference type="InterPro" id="IPR016024">
    <property type="entry name" value="ARM-type_fold"/>
</dbReference>
<dbReference type="PANTHER" id="PTHR41291">
    <property type="entry name" value="DNA ALKYLATION REPAIR PROTEIN"/>
    <property type="match status" value="1"/>
</dbReference>
<dbReference type="AlphaFoldDB" id="A0A366JPR0"/>
<protein>
    <submittedName>
        <fullName evidence="1">Uncharacterized protein</fullName>
    </submittedName>
</protein>
<comment type="caution">
    <text evidence="1">The sequence shown here is derived from an EMBL/GenBank/DDBJ whole genome shotgun (WGS) entry which is preliminary data.</text>
</comment>
<dbReference type="EMBL" id="QNSF01000010">
    <property type="protein sequence ID" value="RBP90078.1"/>
    <property type="molecule type" value="Genomic_DNA"/>
</dbReference>
<sequence length="117" mass="13246">MVLVSGWSTYSNYVSITSDNELSEIRALLKKVKNTIHEEKTKICDEWLCHLSGCLCTELIVEAKNVAEHIGKVHVDVGNSVCKIPLAKEYIEKVESKDRVGVKRKTCICKENLRRQA</sequence>
<dbReference type="SUPFAM" id="SSF48371">
    <property type="entry name" value="ARM repeat"/>
    <property type="match status" value="1"/>
</dbReference>
<accession>A0A366JPR0</accession>
<dbReference type="Proteomes" id="UP000252731">
    <property type="component" value="Unassembled WGS sequence"/>
</dbReference>